<organism evidence="2 3">
    <name type="scientific">Dyella acidiphila</name>
    <dbReference type="NCBI Taxonomy" id="2775866"/>
    <lineage>
        <taxon>Bacteria</taxon>
        <taxon>Pseudomonadati</taxon>
        <taxon>Pseudomonadota</taxon>
        <taxon>Gammaproteobacteria</taxon>
        <taxon>Lysobacterales</taxon>
        <taxon>Rhodanobacteraceae</taxon>
        <taxon>Dyella</taxon>
    </lineage>
</organism>
<reference evidence="2 3" key="1">
    <citation type="submission" date="2020-09" db="EMBL/GenBank/DDBJ databases">
        <title>Dyella sp. 7MK23 isolated from forest soil.</title>
        <authorList>
            <person name="Fu J."/>
        </authorList>
    </citation>
    <scope>NUCLEOTIDE SEQUENCE [LARGE SCALE GENOMIC DNA]</scope>
    <source>
        <strain evidence="2 3">7MK23</strain>
    </source>
</reference>
<evidence type="ECO:0000256" key="1">
    <source>
        <dbReference type="SAM" id="Phobius"/>
    </source>
</evidence>
<gene>
    <name evidence="2" type="ORF">IGX34_12010</name>
</gene>
<evidence type="ECO:0000313" key="2">
    <source>
        <dbReference type="EMBL" id="MBE1161114.1"/>
    </source>
</evidence>
<keyword evidence="1" id="KW-1133">Transmembrane helix</keyword>
<sequence>MNTPARTSWDKVEFYTSYFLMFVLASVIGTRLSFASVWQLPTLDLVLSITALLLVIASFWIARNRRSWRVWIIAFATATQLVPMVLRHPATLFPLLGGLIPVGIMVWALVALSRKGPNGANSPRVRGS</sequence>
<keyword evidence="1" id="KW-0812">Transmembrane</keyword>
<accession>A0ABR9GAQ2</accession>
<keyword evidence="1" id="KW-0472">Membrane</keyword>
<evidence type="ECO:0000313" key="3">
    <source>
        <dbReference type="Proteomes" id="UP000651010"/>
    </source>
</evidence>
<dbReference type="RefSeq" id="WP_192555975.1">
    <property type="nucleotide sequence ID" value="NZ_JACZZA010000007.1"/>
</dbReference>
<comment type="caution">
    <text evidence="2">The sequence shown here is derived from an EMBL/GenBank/DDBJ whole genome shotgun (WGS) entry which is preliminary data.</text>
</comment>
<name>A0ABR9GAQ2_9GAMM</name>
<feature type="transmembrane region" description="Helical" evidence="1">
    <location>
        <begin position="40"/>
        <end position="61"/>
    </location>
</feature>
<protein>
    <submittedName>
        <fullName evidence="2">LrgA</fullName>
    </submittedName>
</protein>
<proteinExistence type="predicted"/>
<feature type="transmembrane region" description="Helical" evidence="1">
    <location>
        <begin position="12"/>
        <end position="34"/>
    </location>
</feature>
<feature type="transmembrane region" description="Helical" evidence="1">
    <location>
        <begin position="68"/>
        <end position="86"/>
    </location>
</feature>
<feature type="transmembrane region" description="Helical" evidence="1">
    <location>
        <begin position="92"/>
        <end position="112"/>
    </location>
</feature>
<dbReference type="EMBL" id="JACZZA010000007">
    <property type="protein sequence ID" value="MBE1161114.1"/>
    <property type="molecule type" value="Genomic_DNA"/>
</dbReference>
<dbReference type="Proteomes" id="UP000651010">
    <property type="component" value="Unassembled WGS sequence"/>
</dbReference>
<keyword evidence="3" id="KW-1185">Reference proteome</keyword>